<feature type="transmembrane region" description="Helical" evidence="1">
    <location>
        <begin position="7"/>
        <end position="26"/>
    </location>
</feature>
<name>A0A917NP11_9ACTN</name>
<comment type="caution">
    <text evidence="2">The sequence shown here is derived from an EMBL/GenBank/DDBJ whole genome shotgun (WGS) entry which is preliminary data.</text>
</comment>
<evidence type="ECO:0000256" key="1">
    <source>
        <dbReference type="SAM" id="Phobius"/>
    </source>
</evidence>
<organism evidence="2 3">
    <name type="scientific">Streptomyces brasiliensis</name>
    <dbReference type="NCBI Taxonomy" id="1954"/>
    <lineage>
        <taxon>Bacteria</taxon>
        <taxon>Bacillati</taxon>
        <taxon>Actinomycetota</taxon>
        <taxon>Actinomycetes</taxon>
        <taxon>Kitasatosporales</taxon>
        <taxon>Streptomycetaceae</taxon>
        <taxon>Streptomyces</taxon>
    </lineage>
</organism>
<keyword evidence="1" id="KW-1133">Transmembrane helix</keyword>
<dbReference type="AlphaFoldDB" id="A0A917NP11"/>
<keyword evidence="3" id="KW-1185">Reference proteome</keyword>
<reference evidence="2" key="1">
    <citation type="journal article" date="2014" name="Int. J. Syst. Evol. Microbiol.">
        <title>Complete genome sequence of Corynebacterium casei LMG S-19264T (=DSM 44701T), isolated from a smear-ripened cheese.</title>
        <authorList>
            <consortium name="US DOE Joint Genome Institute (JGI-PGF)"/>
            <person name="Walter F."/>
            <person name="Albersmeier A."/>
            <person name="Kalinowski J."/>
            <person name="Ruckert C."/>
        </authorList>
    </citation>
    <scope>NUCLEOTIDE SEQUENCE</scope>
    <source>
        <strain evidence="2">JCM 3086</strain>
    </source>
</reference>
<gene>
    <name evidence="2" type="ORF">GCM10010121_027560</name>
</gene>
<dbReference type="Proteomes" id="UP000657574">
    <property type="component" value="Unassembled WGS sequence"/>
</dbReference>
<evidence type="ECO:0000313" key="2">
    <source>
        <dbReference type="EMBL" id="GGJ15375.1"/>
    </source>
</evidence>
<protein>
    <submittedName>
        <fullName evidence="2">Uncharacterized protein</fullName>
    </submittedName>
</protein>
<keyword evidence="1" id="KW-0472">Membrane</keyword>
<sequence>MDPRLRTLGNGLITCIALAWLGYQVLYGEGMLRIFAAFTLVIGVVRTAGDILDYIRPRPKRRRSRERDGN</sequence>
<dbReference type="RefSeq" id="WP_189311421.1">
    <property type="nucleotide sequence ID" value="NZ_BMQA01000007.1"/>
</dbReference>
<proteinExistence type="predicted"/>
<dbReference type="EMBL" id="BMQA01000007">
    <property type="protein sequence ID" value="GGJ15375.1"/>
    <property type="molecule type" value="Genomic_DNA"/>
</dbReference>
<keyword evidence="1" id="KW-0812">Transmembrane</keyword>
<reference evidence="2" key="2">
    <citation type="submission" date="2020-09" db="EMBL/GenBank/DDBJ databases">
        <authorList>
            <person name="Sun Q."/>
            <person name="Ohkuma M."/>
        </authorList>
    </citation>
    <scope>NUCLEOTIDE SEQUENCE</scope>
    <source>
        <strain evidence="2">JCM 3086</strain>
    </source>
</reference>
<feature type="transmembrane region" description="Helical" evidence="1">
    <location>
        <begin position="32"/>
        <end position="55"/>
    </location>
</feature>
<accession>A0A917NP11</accession>
<evidence type="ECO:0000313" key="3">
    <source>
        <dbReference type="Proteomes" id="UP000657574"/>
    </source>
</evidence>